<dbReference type="AlphaFoldDB" id="A0A172T1Z1"/>
<dbReference type="InterPro" id="IPR005079">
    <property type="entry name" value="Peptidase_C45_hydrolase"/>
</dbReference>
<proteinExistence type="predicted"/>
<organism evidence="2 3">
    <name type="scientific">Fervidobacterium pennivorans</name>
    <dbReference type="NCBI Taxonomy" id="93466"/>
    <lineage>
        <taxon>Bacteria</taxon>
        <taxon>Thermotogati</taxon>
        <taxon>Thermotogota</taxon>
        <taxon>Thermotogae</taxon>
        <taxon>Thermotogales</taxon>
        <taxon>Fervidobacteriaceae</taxon>
        <taxon>Fervidobacterium</taxon>
    </lineage>
</organism>
<evidence type="ECO:0000259" key="1">
    <source>
        <dbReference type="Pfam" id="PF03417"/>
    </source>
</evidence>
<gene>
    <name evidence="2" type="ORF">JM64_02675</name>
</gene>
<dbReference type="Proteomes" id="UP000077096">
    <property type="component" value="Chromosome"/>
</dbReference>
<dbReference type="EMBL" id="CP011393">
    <property type="protein sequence ID" value="ANE41025.1"/>
    <property type="molecule type" value="Genomic_DNA"/>
</dbReference>
<dbReference type="Pfam" id="PF03417">
    <property type="entry name" value="AAT"/>
    <property type="match status" value="1"/>
</dbReference>
<evidence type="ECO:0000313" key="2">
    <source>
        <dbReference type="EMBL" id="ANE41025.1"/>
    </source>
</evidence>
<protein>
    <recommendedName>
        <fullName evidence="1">Peptidase C45 hydrolase domain-containing protein</fullName>
    </recommendedName>
</protein>
<dbReference type="Gene3D" id="3.60.60.10">
    <property type="entry name" value="Penicillin V Acylase, Chain A"/>
    <property type="match status" value="1"/>
</dbReference>
<name>A0A172T1Z1_FERPE</name>
<dbReference type="InterPro" id="IPR029055">
    <property type="entry name" value="Ntn_hydrolases_N"/>
</dbReference>
<dbReference type="KEGG" id="fng:JM64_02675"/>
<accession>A0A172T1Z1</accession>
<feature type="domain" description="Peptidase C45 hydrolase" evidence="1">
    <location>
        <begin position="48"/>
        <end position="239"/>
    </location>
</feature>
<sequence>MENGLLQSVIQIINKVFTRLVVFFVLSMTLNLLPSNLHACTIVYHRNNDGTIIIGKNSDLDSPKGFLLFIPPNNEKYGMVLLEQLGADMPYEGINSSGLYIAITAVPFSWNIPNLFRPTRISLQILREILETSSDVQSAVALFKKRSIIFGTLFGNPMVHYFLADRFGNTAVVEFVNNQLHVIEGENVLTNHYLSADYIKPDNPTSISRYKRAKALLENLKDVELTPYDILSILQNVKQQSTVWSTSFVVRNVSNKAIIELYVKGPNEDVKSFNVTAELERNMHLYNLETFEELTNHSADIKENETRFLVKISNSYGYFSSPTLTTFSLLFNYAGFPRIGVECIVSNQRTENESQTKLYSGISLDYHFFEQFNLAIGIFFELTTPLINLPLSLLTFDIGIEPDNWIPYRPLLFLRSVLDLTKNIPELSFYLMFGSGLRF</sequence>
<dbReference type="OrthoDB" id="8617387at2"/>
<reference evidence="2 3" key="1">
    <citation type="submission" date="2014-08" db="EMBL/GenBank/DDBJ databases">
        <title>Fervidobacterium pennivorans DYC genome.</title>
        <authorList>
            <person name="Wushke S."/>
        </authorList>
    </citation>
    <scope>NUCLEOTIDE SEQUENCE [LARGE SCALE GENOMIC DNA]</scope>
    <source>
        <strain evidence="2 3">DYC</strain>
    </source>
</reference>
<dbReference type="SUPFAM" id="SSF56235">
    <property type="entry name" value="N-terminal nucleophile aminohydrolases (Ntn hydrolases)"/>
    <property type="match status" value="1"/>
</dbReference>
<evidence type="ECO:0000313" key="3">
    <source>
        <dbReference type="Proteomes" id="UP000077096"/>
    </source>
</evidence>
<dbReference type="PATRIC" id="fig|93466.3.peg.586"/>